<evidence type="ECO:0000256" key="4">
    <source>
        <dbReference type="ARBA" id="ARBA00022692"/>
    </source>
</evidence>
<keyword evidence="11" id="KW-1185">Reference proteome</keyword>
<dbReference type="Proteomes" id="UP001633002">
    <property type="component" value="Unassembled WGS sequence"/>
</dbReference>
<sequence length="144" mass="16107">MAPSARPSKALVKEEKKGDDSTETPAYSAENIQHNMKIIYYSRTFLSIVGGVVAGVLGLPAIFGFLFYFLIMLLASGAIALKAKFDVFTYFDSWQRVTLDGITAGFMMQLNSHSDLPTTLFIFFEEHILPQAEVIQRFAYKQGH</sequence>
<evidence type="ECO:0000256" key="7">
    <source>
        <dbReference type="ARBA" id="ARBA00023136"/>
    </source>
</evidence>
<reference evidence="10 11" key="1">
    <citation type="submission" date="2024-09" db="EMBL/GenBank/DDBJ databases">
        <title>Chromosome-scale assembly of Riccia sorocarpa.</title>
        <authorList>
            <person name="Paukszto L."/>
        </authorList>
    </citation>
    <scope>NUCLEOTIDE SEQUENCE [LARGE SCALE GENOMIC DNA]</scope>
    <source>
        <strain evidence="10">LP-2024</strain>
        <tissue evidence="10">Aerial parts of the thallus</tissue>
    </source>
</reference>
<evidence type="ECO:0000256" key="3">
    <source>
        <dbReference type="ARBA" id="ARBA00020827"/>
    </source>
</evidence>
<dbReference type="GO" id="GO:0005789">
    <property type="term" value="C:endoplasmic reticulum membrane"/>
    <property type="evidence" value="ECO:0007669"/>
    <property type="project" value="UniProtKB-SubCell"/>
</dbReference>
<feature type="region of interest" description="Disordered" evidence="8">
    <location>
        <begin position="1"/>
        <end position="25"/>
    </location>
</feature>
<evidence type="ECO:0000256" key="6">
    <source>
        <dbReference type="ARBA" id="ARBA00022989"/>
    </source>
</evidence>
<feature type="compositionally biased region" description="Basic and acidic residues" evidence="8">
    <location>
        <begin position="11"/>
        <end position="20"/>
    </location>
</feature>
<comment type="subcellular location">
    <subcellularLocation>
        <location evidence="1">Endoplasmic reticulum membrane</location>
        <topology evidence="1">Multi-pass membrane protein</topology>
    </subcellularLocation>
</comment>
<dbReference type="Pfam" id="PF07019">
    <property type="entry name" value="EMC6"/>
    <property type="match status" value="1"/>
</dbReference>
<keyword evidence="6 9" id="KW-1133">Transmembrane helix</keyword>
<gene>
    <name evidence="10" type="ORF">R1sor_017461</name>
</gene>
<accession>A0ABD3ID53</accession>
<dbReference type="InterPro" id="IPR008504">
    <property type="entry name" value="Emc6"/>
</dbReference>
<dbReference type="PANTHER" id="PTHR20994:SF0">
    <property type="entry name" value="ER MEMBRANE PROTEIN COMPLEX SUBUNIT 6"/>
    <property type="match status" value="1"/>
</dbReference>
<dbReference type="InterPro" id="IPR029008">
    <property type="entry name" value="EMC6-like"/>
</dbReference>
<evidence type="ECO:0000313" key="11">
    <source>
        <dbReference type="Proteomes" id="UP001633002"/>
    </source>
</evidence>
<keyword evidence="4 9" id="KW-0812">Transmembrane</keyword>
<evidence type="ECO:0000313" key="10">
    <source>
        <dbReference type="EMBL" id="KAL3699439.1"/>
    </source>
</evidence>
<dbReference type="AlphaFoldDB" id="A0ABD3ID53"/>
<keyword evidence="7 9" id="KW-0472">Membrane</keyword>
<keyword evidence="5" id="KW-0256">Endoplasmic reticulum</keyword>
<proteinExistence type="inferred from homology"/>
<evidence type="ECO:0000256" key="2">
    <source>
        <dbReference type="ARBA" id="ARBA00009436"/>
    </source>
</evidence>
<comment type="similarity">
    <text evidence="2">Belongs to the EMC6 family.</text>
</comment>
<dbReference type="EMBL" id="JBJQOH010000001">
    <property type="protein sequence ID" value="KAL3699439.1"/>
    <property type="molecule type" value="Genomic_DNA"/>
</dbReference>
<evidence type="ECO:0000256" key="5">
    <source>
        <dbReference type="ARBA" id="ARBA00022824"/>
    </source>
</evidence>
<evidence type="ECO:0000256" key="8">
    <source>
        <dbReference type="SAM" id="MobiDB-lite"/>
    </source>
</evidence>
<protein>
    <recommendedName>
        <fullName evidence="3">ER membrane protein complex subunit 6</fullName>
    </recommendedName>
</protein>
<comment type="caution">
    <text evidence="10">The sequence shown here is derived from an EMBL/GenBank/DDBJ whole genome shotgun (WGS) entry which is preliminary data.</text>
</comment>
<evidence type="ECO:0000256" key="9">
    <source>
        <dbReference type="SAM" id="Phobius"/>
    </source>
</evidence>
<name>A0ABD3ID53_9MARC</name>
<feature type="transmembrane region" description="Helical" evidence="9">
    <location>
        <begin position="38"/>
        <end position="56"/>
    </location>
</feature>
<evidence type="ECO:0000256" key="1">
    <source>
        <dbReference type="ARBA" id="ARBA00004477"/>
    </source>
</evidence>
<dbReference type="PANTHER" id="PTHR20994">
    <property type="entry name" value="ER MEMBRANE PROTEIN COMPLEX SUBUNIT 6"/>
    <property type="match status" value="1"/>
</dbReference>
<organism evidence="10 11">
    <name type="scientific">Riccia sorocarpa</name>
    <dbReference type="NCBI Taxonomy" id="122646"/>
    <lineage>
        <taxon>Eukaryota</taxon>
        <taxon>Viridiplantae</taxon>
        <taxon>Streptophyta</taxon>
        <taxon>Embryophyta</taxon>
        <taxon>Marchantiophyta</taxon>
        <taxon>Marchantiopsida</taxon>
        <taxon>Marchantiidae</taxon>
        <taxon>Marchantiales</taxon>
        <taxon>Ricciaceae</taxon>
        <taxon>Riccia</taxon>
    </lineage>
</organism>